<keyword evidence="2" id="KW-1185">Reference proteome</keyword>
<gene>
    <name evidence="1" type="ORF">HAX54_006308</name>
</gene>
<accession>A0ABS8WWF0</accession>
<dbReference type="Proteomes" id="UP000823775">
    <property type="component" value="Unassembled WGS sequence"/>
</dbReference>
<proteinExistence type="predicted"/>
<dbReference type="EMBL" id="JACEIK010013133">
    <property type="protein sequence ID" value="MCE3216378.1"/>
    <property type="molecule type" value="Genomic_DNA"/>
</dbReference>
<organism evidence="1 2">
    <name type="scientific">Datura stramonium</name>
    <name type="common">Jimsonweed</name>
    <name type="synonym">Common thornapple</name>
    <dbReference type="NCBI Taxonomy" id="4076"/>
    <lineage>
        <taxon>Eukaryota</taxon>
        <taxon>Viridiplantae</taxon>
        <taxon>Streptophyta</taxon>
        <taxon>Embryophyta</taxon>
        <taxon>Tracheophyta</taxon>
        <taxon>Spermatophyta</taxon>
        <taxon>Magnoliopsida</taxon>
        <taxon>eudicotyledons</taxon>
        <taxon>Gunneridae</taxon>
        <taxon>Pentapetalae</taxon>
        <taxon>asterids</taxon>
        <taxon>lamiids</taxon>
        <taxon>Solanales</taxon>
        <taxon>Solanaceae</taxon>
        <taxon>Solanoideae</taxon>
        <taxon>Datureae</taxon>
        <taxon>Datura</taxon>
    </lineage>
</organism>
<comment type="caution">
    <text evidence="1">The sequence shown here is derived from an EMBL/GenBank/DDBJ whole genome shotgun (WGS) entry which is preliminary data.</text>
</comment>
<evidence type="ECO:0000313" key="1">
    <source>
        <dbReference type="EMBL" id="MCE3216378.1"/>
    </source>
</evidence>
<sequence>MPVQGICSLEVVDSNYKSLVLSKGSPTSLNVLGPLSGLDGNTTQTFQTEYGWRCTTPSQGLQLVLAHNLQALVIETDAEEVPSSAPTILHHSNILQFALQIVTQQHNSPSISHVRTGRQMEQDNLAKLGCSTNFFDEVVILIHGPAFTPAGLAMNNKRKYQHRIISSTML</sequence>
<reference evidence="1 2" key="1">
    <citation type="journal article" date="2021" name="BMC Genomics">
        <title>Datura genome reveals duplications of psychoactive alkaloid biosynthetic genes and high mutation rate following tissue culture.</title>
        <authorList>
            <person name="Rajewski A."/>
            <person name="Carter-House D."/>
            <person name="Stajich J."/>
            <person name="Litt A."/>
        </authorList>
    </citation>
    <scope>NUCLEOTIDE SEQUENCE [LARGE SCALE GENOMIC DNA]</scope>
    <source>
        <strain evidence="1">AR-01</strain>
    </source>
</reference>
<protein>
    <submittedName>
        <fullName evidence="1">Uncharacterized protein</fullName>
    </submittedName>
</protein>
<name>A0ABS8WWF0_DATST</name>
<evidence type="ECO:0000313" key="2">
    <source>
        <dbReference type="Proteomes" id="UP000823775"/>
    </source>
</evidence>